<sequence length="364" mass="39992">MKAATKHIMYRLLMTVALAGALCVPALAESDGPGYSFGETTGKNEACLTCHADGQKVKGASLIDPAQFGHTTHARIGCPSCHEGVAPTHPTDGTRTPRANCQQCHTEVNSEYALSIHAGKASCSGCHNPHKVESPREMSGMEINQMCGGCHDKFKMSAKHGEWLPQADLHLYMLPCITCHTGSKNYFISMYLVSTKNQGKLGKPEVASYEELKEATGGRDILTLIDTNHDNYISIAELRSFNLNSEHKALRLQGMLTPETVSHRFEILDDRRNCTFCHGSGPTVMQTSYLSLPEANGTYRRVQVEKGAVLDALYGTPDFYLMGSNKNNMLSWIGLAVICGGLIMPVCHGFLRFLTRKNRTRKEH</sequence>
<dbReference type="CDD" id="cd08168">
    <property type="entry name" value="Cytochrom_C3"/>
    <property type="match status" value="1"/>
</dbReference>
<evidence type="ECO:0000259" key="4">
    <source>
        <dbReference type="Pfam" id="PF09699"/>
    </source>
</evidence>
<dbReference type="RefSeq" id="WP_246399970.1">
    <property type="nucleotide sequence ID" value="NZ_BLXX01000019.1"/>
</dbReference>
<evidence type="ECO:0000313" key="7">
    <source>
        <dbReference type="Proteomes" id="UP000556026"/>
    </source>
</evidence>
<comment type="caution">
    <text evidence="6">The sequence shown here is derived from an EMBL/GenBank/DDBJ whole genome shotgun (WGS) entry which is preliminary data.</text>
</comment>
<evidence type="ECO:0000256" key="1">
    <source>
        <dbReference type="ARBA" id="ARBA00022729"/>
    </source>
</evidence>
<dbReference type="InterPro" id="IPR036280">
    <property type="entry name" value="Multihaem_cyt_sf"/>
</dbReference>
<keyword evidence="1 3" id="KW-0732">Signal</keyword>
<dbReference type="InterPro" id="IPR023155">
    <property type="entry name" value="Cyt_c-552/4"/>
</dbReference>
<feature type="transmembrane region" description="Helical" evidence="2">
    <location>
        <begin position="329"/>
        <end position="354"/>
    </location>
</feature>
<dbReference type="Proteomes" id="UP000556026">
    <property type="component" value="Unassembled WGS sequence"/>
</dbReference>
<organism evidence="6 7">
    <name type="scientific">Geomonas silvestris</name>
    <dbReference type="NCBI Taxonomy" id="2740184"/>
    <lineage>
        <taxon>Bacteria</taxon>
        <taxon>Pseudomonadati</taxon>
        <taxon>Thermodesulfobacteriota</taxon>
        <taxon>Desulfuromonadia</taxon>
        <taxon>Geobacterales</taxon>
        <taxon>Geobacteraceae</taxon>
        <taxon>Geomonas</taxon>
    </lineage>
</organism>
<keyword evidence="7" id="KW-1185">Reference proteome</keyword>
<dbReference type="SUPFAM" id="SSF48695">
    <property type="entry name" value="Multiheme cytochromes"/>
    <property type="match status" value="1"/>
</dbReference>
<evidence type="ECO:0000313" key="6">
    <source>
        <dbReference type="EMBL" id="GFO61777.1"/>
    </source>
</evidence>
<protein>
    <submittedName>
        <fullName evidence="6">Cytochrome c</fullName>
    </submittedName>
</protein>
<evidence type="ECO:0000256" key="3">
    <source>
        <dbReference type="SAM" id="SignalP"/>
    </source>
</evidence>
<dbReference type="PANTHER" id="PTHR35038">
    <property type="entry name" value="DISSIMILATORY SULFITE REDUCTASE SIRA"/>
    <property type="match status" value="1"/>
</dbReference>
<dbReference type="AlphaFoldDB" id="A0A6V8MPG1"/>
<evidence type="ECO:0000259" key="5">
    <source>
        <dbReference type="Pfam" id="PF13435"/>
    </source>
</evidence>
<gene>
    <name evidence="6" type="ORF">GMST_41020</name>
</gene>
<evidence type="ECO:0000256" key="2">
    <source>
        <dbReference type="SAM" id="Phobius"/>
    </source>
</evidence>
<proteinExistence type="predicted"/>
<feature type="domain" description="Doubled CXXCH motif" evidence="4">
    <location>
        <begin position="120"/>
        <end position="155"/>
    </location>
</feature>
<dbReference type="InterPro" id="IPR018247">
    <property type="entry name" value="EF_Hand_1_Ca_BS"/>
</dbReference>
<name>A0A6V8MPG1_9BACT</name>
<keyword evidence="2" id="KW-0472">Membrane</keyword>
<dbReference type="PROSITE" id="PS00018">
    <property type="entry name" value="EF_HAND_1"/>
    <property type="match status" value="1"/>
</dbReference>
<dbReference type="Gene3D" id="3.90.10.10">
    <property type="entry name" value="Cytochrome C3"/>
    <property type="match status" value="1"/>
</dbReference>
<feature type="chain" id="PRO_5028437142" evidence="3">
    <location>
        <begin position="29"/>
        <end position="364"/>
    </location>
</feature>
<dbReference type="Pfam" id="PF09699">
    <property type="entry name" value="Paired_CXXCH_1"/>
    <property type="match status" value="1"/>
</dbReference>
<keyword evidence="2" id="KW-1133">Transmembrane helix</keyword>
<dbReference type="EMBL" id="BLXX01000019">
    <property type="protein sequence ID" value="GFO61777.1"/>
    <property type="molecule type" value="Genomic_DNA"/>
</dbReference>
<keyword evidence="2" id="KW-0812">Transmembrane</keyword>
<dbReference type="Pfam" id="PF13435">
    <property type="entry name" value="Cytochrome_C554"/>
    <property type="match status" value="1"/>
</dbReference>
<feature type="signal peptide" evidence="3">
    <location>
        <begin position="1"/>
        <end position="28"/>
    </location>
</feature>
<dbReference type="InterPro" id="IPR051829">
    <property type="entry name" value="Multiheme_Cytochr_ET"/>
</dbReference>
<dbReference type="InterPro" id="IPR010177">
    <property type="entry name" value="Paired_CXXCH_1"/>
</dbReference>
<dbReference type="PANTHER" id="PTHR35038:SF8">
    <property type="entry name" value="C-TYPE POLYHEME CYTOCHROME OMCC"/>
    <property type="match status" value="1"/>
</dbReference>
<accession>A0A6V8MPG1</accession>
<dbReference type="GO" id="GO:0016491">
    <property type="term" value="F:oxidoreductase activity"/>
    <property type="evidence" value="ECO:0007669"/>
    <property type="project" value="TreeGrafter"/>
</dbReference>
<reference evidence="7" key="1">
    <citation type="submission" date="2020-06" db="EMBL/GenBank/DDBJ databases">
        <title>Draft genomic sequence of Geomonas sp. Red330.</title>
        <authorList>
            <person name="Itoh H."/>
            <person name="Zhenxing X."/>
            <person name="Ushijima N."/>
            <person name="Masuda Y."/>
            <person name="Shiratori Y."/>
            <person name="Senoo K."/>
        </authorList>
    </citation>
    <scope>NUCLEOTIDE SEQUENCE [LARGE SCALE GENOMIC DNA]</scope>
    <source>
        <strain evidence="7">Red330</strain>
    </source>
</reference>
<feature type="domain" description="Cytochrome c-552/4" evidence="5">
    <location>
        <begin position="40"/>
        <end position="82"/>
    </location>
</feature>